<dbReference type="Proteomes" id="UP000008635">
    <property type="component" value="Chromosome"/>
</dbReference>
<dbReference type="KEGG" id="dmr:Deima_0578"/>
<dbReference type="RefSeq" id="WP_013555742.1">
    <property type="nucleotide sequence ID" value="NC_014958.1"/>
</dbReference>
<evidence type="ECO:0008006" key="4">
    <source>
        <dbReference type="Google" id="ProtNLM"/>
    </source>
</evidence>
<feature type="region of interest" description="Disordered" evidence="1">
    <location>
        <begin position="31"/>
        <end position="57"/>
    </location>
</feature>
<dbReference type="AlphaFoldDB" id="E8U598"/>
<keyword evidence="3" id="KW-1185">Reference proteome</keyword>
<evidence type="ECO:0000313" key="2">
    <source>
        <dbReference type="EMBL" id="ADV66237.1"/>
    </source>
</evidence>
<protein>
    <recommendedName>
        <fullName evidence="4">Adhesin domain-containing protein</fullName>
    </recommendedName>
</protein>
<dbReference type="STRING" id="709986.Deima_0578"/>
<evidence type="ECO:0000256" key="1">
    <source>
        <dbReference type="SAM" id="MobiDB-lite"/>
    </source>
</evidence>
<dbReference type="HOGENOM" id="CLU_962145_0_0_0"/>
<dbReference type="EMBL" id="CP002454">
    <property type="protein sequence ID" value="ADV66237.1"/>
    <property type="molecule type" value="Genomic_DNA"/>
</dbReference>
<reference evidence="2 3" key="1">
    <citation type="journal article" date="2011" name="Stand. Genomic Sci.">
        <title>Complete genome sequence of Deinococcus maricopensis type strain (LB-34).</title>
        <authorList>
            <person name="Pukall R."/>
            <person name="Zeytun A."/>
            <person name="Lucas S."/>
            <person name="Lapidus A."/>
            <person name="Hammon N."/>
            <person name="Deshpande S."/>
            <person name="Nolan M."/>
            <person name="Cheng J.F."/>
            <person name="Pitluck S."/>
            <person name="Liolios K."/>
            <person name="Pagani I."/>
            <person name="Mikhailova N."/>
            <person name="Ivanova N."/>
            <person name="Mavromatis K."/>
            <person name="Pati A."/>
            <person name="Tapia R."/>
            <person name="Han C."/>
            <person name="Goodwin L."/>
            <person name="Chen A."/>
            <person name="Palaniappan K."/>
            <person name="Land M."/>
            <person name="Hauser L."/>
            <person name="Chang Y.J."/>
            <person name="Jeffries C.D."/>
            <person name="Brambilla E.M."/>
            <person name="Rohde M."/>
            <person name="Goker M."/>
            <person name="Detter J.C."/>
            <person name="Woyke T."/>
            <person name="Bristow J."/>
            <person name="Eisen J.A."/>
            <person name="Markowitz V."/>
            <person name="Hugenholtz P."/>
            <person name="Kyrpides N.C."/>
            <person name="Klenk H.P."/>
        </authorList>
    </citation>
    <scope>NUCLEOTIDE SEQUENCE [LARGE SCALE GENOMIC DNA]</scope>
    <source>
        <strain evidence="3">DSM 21211 / LMG 22137 / NRRL B-23946 / LB-34</strain>
    </source>
</reference>
<feature type="compositionally biased region" description="Pro residues" evidence="1">
    <location>
        <begin position="35"/>
        <end position="56"/>
    </location>
</feature>
<name>E8U598_DEIML</name>
<organism evidence="2 3">
    <name type="scientific">Deinococcus maricopensis (strain DSM 21211 / LMG 22137 / NRRL B-23946 / LB-34)</name>
    <dbReference type="NCBI Taxonomy" id="709986"/>
    <lineage>
        <taxon>Bacteria</taxon>
        <taxon>Thermotogati</taxon>
        <taxon>Deinococcota</taxon>
        <taxon>Deinococci</taxon>
        <taxon>Deinococcales</taxon>
        <taxon>Deinococcaceae</taxon>
        <taxon>Deinococcus</taxon>
    </lineage>
</organism>
<proteinExistence type="predicted"/>
<sequence length="308" mass="31516">MTTPEDFNAHVRRLIDEGKLTPEDAQALLSTPAAPHAPTPPLPPLSPVAPDAPHPEPVAVIHPERVPLEGDAEGTPDDLHLRLSGYGLHVLIDSALTVPELTATHAHLLRLCATPQGWLVERTEQRPGVLSGLRATLRLPFTPRHVRASVAGGSLHLPDVTGDVSVDVGGGSATLRDTGSLIASVGGGSLTAHNTHGPARITVGGGSVRLHDAHPLTAQIGGGSLQWAPRLNEGDHHISVAGGSAKLHLQPGSSVRVDASITAGGFSADFPTTKSGNFITSTHTGTLRDGAASLTATVAGGALKVVSA</sequence>
<dbReference type="OrthoDB" id="61921at2"/>
<evidence type="ECO:0000313" key="3">
    <source>
        <dbReference type="Proteomes" id="UP000008635"/>
    </source>
</evidence>
<gene>
    <name evidence="2" type="ordered locus">Deima_0578</name>
</gene>
<accession>E8U598</accession>
<reference evidence="3" key="2">
    <citation type="submission" date="2011-01" db="EMBL/GenBank/DDBJ databases">
        <title>The complete genome of Deinococcus maricopensis DSM 21211.</title>
        <authorList>
            <consortium name="US DOE Joint Genome Institute (JGI-PGF)"/>
            <person name="Lucas S."/>
            <person name="Copeland A."/>
            <person name="Lapidus A."/>
            <person name="Goodwin L."/>
            <person name="Pitluck S."/>
            <person name="Kyrpides N."/>
            <person name="Mavromatis K."/>
            <person name="Pagani I."/>
            <person name="Ivanova N."/>
            <person name="Ovchinnikova G."/>
            <person name="Zeytun A."/>
            <person name="Detter J.C."/>
            <person name="Han C."/>
            <person name="Land M."/>
            <person name="Hauser L."/>
            <person name="Markowitz V."/>
            <person name="Cheng J.-F."/>
            <person name="Hugenholtz P."/>
            <person name="Woyke T."/>
            <person name="Wu D."/>
            <person name="Pukall R."/>
            <person name="Gehrich-Schroeter G."/>
            <person name="Brambilla E."/>
            <person name="Klenk H.-P."/>
            <person name="Eisen J.A."/>
        </authorList>
    </citation>
    <scope>NUCLEOTIDE SEQUENCE [LARGE SCALE GENOMIC DNA]</scope>
    <source>
        <strain evidence="3">DSM 21211 / LMG 22137 / NRRL B-23946 / LB-34</strain>
    </source>
</reference>